<organism evidence="3">
    <name type="scientific">Haemonchus placei</name>
    <name type="common">Barber's pole worm</name>
    <dbReference type="NCBI Taxonomy" id="6290"/>
    <lineage>
        <taxon>Eukaryota</taxon>
        <taxon>Metazoa</taxon>
        <taxon>Ecdysozoa</taxon>
        <taxon>Nematoda</taxon>
        <taxon>Chromadorea</taxon>
        <taxon>Rhabditida</taxon>
        <taxon>Rhabditina</taxon>
        <taxon>Rhabditomorpha</taxon>
        <taxon>Strongyloidea</taxon>
        <taxon>Trichostrongylidae</taxon>
        <taxon>Haemonchus</taxon>
    </lineage>
</organism>
<evidence type="ECO:0000313" key="3">
    <source>
        <dbReference type="WBParaSite" id="HPLM_0000614301-mRNA-1"/>
    </source>
</evidence>
<dbReference type="STRING" id="6290.A0A0N4W7M4"/>
<reference evidence="1 2" key="2">
    <citation type="submission" date="2018-11" db="EMBL/GenBank/DDBJ databases">
        <authorList>
            <consortium name="Pathogen Informatics"/>
        </authorList>
    </citation>
    <scope>NUCLEOTIDE SEQUENCE [LARGE SCALE GENOMIC DNA]</scope>
    <source>
        <strain evidence="1 2">MHpl1</strain>
    </source>
</reference>
<keyword evidence="2" id="KW-1185">Reference proteome</keyword>
<evidence type="ECO:0000313" key="2">
    <source>
        <dbReference type="Proteomes" id="UP000268014"/>
    </source>
</evidence>
<proteinExistence type="predicted"/>
<gene>
    <name evidence="1" type="ORF">HPLM_LOCUS6135</name>
</gene>
<dbReference type="AlphaFoldDB" id="A0A0N4W7M4"/>
<evidence type="ECO:0000313" key="1">
    <source>
        <dbReference type="EMBL" id="VDO28091.1"/>
    </source>
</evidence>
<name>A0A0N4W7M4_HAEPC</name>
<dbReference type="EMBL" id="UZAF01016444">
    <property type="protein sequence ID" value="VDO28091.1"/>
    <property type="molecule type" value="Genomic_DNA"/>
</dbReference>
<dbReference type="WBParaSite" id="HPLM_0000614301-mRNA-1">
    <property type="protein sequence ID" value="HPLM_0000614301-mRNA-1"/>
    <property type="gene ID" value="HPLM_0000614301"/>
</dbReference>
<reference evidence="3" key="1">
    <citation type="submission" date="2017-02" db="UniProtKB">
        <authorList>
            <consortium name="WormBaseParasite"/>
        </authorList>
    </citation>
    <scope>IDENTIFICATION</scope>
</reference>
<accession>A0A0N4W7M4</accession>
<protein>
    <submittedName>
        <fullName evidence="3">BESS domain-containing protein</fullName>
    </submittedName>
</protein>
<sequence>MGPDVAGDSLGVEITDEDLEESCQPFVRIDVHGQVLVDEDTYTAGASVIACSKEQFFSFLIPATAPVTNLPNRVPNLPKLLEVLRKSNLKESDIMEIISQIEHNDNVPSPTRIDLTSAVQNIPLKKQQNRERIVQASRELQQNFITPEQGNANQFNQFAQLHGLPSHVSGVAPTTFQPPITGTVPLFNHLFTHLPRPLPDPNASNRPQREIHPVREEKASFTYSVATSAPGLQSTQAHFSTPPNVVCFELLIV</sequence>
<dbReference type="Proteomes" id="UP000268014">
    <property type="component" value="Unassembled WGS sequence"/>
</dbReference>
<dbReference type="OrthoDB" id="5868029at2759"/>